<evidence type="ECO:0000259" key="1">
    <source>
        <dbReference type="Pfam" id="PF12850"/>
    </source>
</evidence>
<dbReference type="InterPro" id="IPR029052">
    <property type="entry name" value="Metallo-depent_PP-like"/>
</dbReference>
<dbReference type="CDD" id="cd00841">
    <property type="entry name" value="MPP_YfcE"/>
    <property type="match status" value="1"/>
</dbReference>
<dbReference type="NCBIfam" id="TIGR00040">
    <property type="entry name" value="yfcE"/>
    <property type="match status" value="1"/>
</dbReference>
<proteinExistence type="predicted"/>
<gene>
    <name evidence="2" type="ORF">S01H1_11901</name>
</gene>
<protein>
    <recommendedName>
        <fullName evidence="1">Calcineurin-like phosphoesterase domain-containing protein</fullName>
    </recommendedName>
</protein>
<feature type="domain" description="Calcineurin-like phosphoesterase" evidence="1">
    <location>
        <begin position="1"/>
        <end position="155"/>
    </location>
</feature>
<dbReference type="Gene3D" id="3.60.21.10">
    <property type="match status" value="1"/>
</dbReference>
<dbReference type="InterPro" id="IPR053193">
    <property type="entry name" value="MetalloPDE_YfcE-like"/>
</dbReference>
<sequence>MKIGIISDTHDHHANVLKAVEVFKEQKVNYLLHAGDIVSPFTAKAFAEVSGAKFIAVFGNNDGEKLFLTSTINSFGGEIHEGVYIGRIEGKRIFMMHTPSVIDEVVESRKFDLVIYGHTHNRDIRKVGETLIINPGESTDWLTGRSCVVILELDDMGVEEISLI</sequence>
<dbReference type="AlphaFoldDB" id="X0SPN4"/>
<reference evidence="2" key="1">
    <citation type="journal article" date="2014" name="Front. Microbiol.">
        <title>High frequency of phylogenetically diverse reductive dehalogenase-homologous genes in deep subseafloor sedimentary metagenomes.</title>
        <authorList>
            <person name="Kawai M."/>
            <person name="Futagami T."/>
            <person name="Toyoda A."/>
            <person name="Takaki Y."/>
            <person name="Nishi S."/>
            <person name="Hori S."/>
            <person name="Arai W."/>
            <person name="Tsubouchi T."/>
            <person name="Morono Y."/>
            <person name="Uchiyama I."/>
            <person name="Ito T."/>
            <person name="Fujiyama A."/>
            <person name="Inagaki F."/>
            <person name="Takami H."/>
        </authorList>
    </citation>
    <scope>NUCLEOTIDE SEQUENCE</scope>
    <source>
        <strain evidence="2">Expedition CK06-06</strain>
    </source>
</reference>
<dbReference type="SUPFAM" id="SSF56300">
    <property type="entry name" value="Metallo-dependent phosphatases"/>
    <property type="match status" value="1"/>
</dbReference>
<dbReference type="InterPro" id="IPR041802">
    <property type="entry name" value="MPP_YfcE"/>
</dbReference>
<name>X0SPN4_9ZZZZ</name>
<dbReference type="InterPro" id="IPR024654">
    <property type="entry name" value="Calcineurin-like_PHP_lpxH"/>
</dbReference>
<comment type="caution">
    <text evidence="2">The sequence shown here is derived from an EMBL/GenBank/DDBJ whole genome shotgun (WGS) entry which is preliminary data.</text>
</comment>
<organism evidence="2">
    <name type="scientific">marine sediment metagenome</name>
    <dbReference type="NCBI Taxonomy" id="412755"/>
    <lineage>
        <taxon>unclassified sequences</taxon>
        <taxon>metagenomes</taxon>
        <taxon>ecological metagenomes</taxon>
    </lineage>
</organism>
<dbReference type="PANTHER" id="PTHR43165:SF1">
    <property type="entry name" value="PHOSPHODIESTERASE MJ0936"/>
    <property type="match status" value="1"/>
</dbReference>
<evidence type="ECO:0000313" key="2">
    <source>
        <dbReference type="EMBL" id="GAF83014.1"/>
    </source>
</evidence>
<accession>X0SPN4</accession>
<dbReference type="Pfam" id="PF12850">
    <property type="entry name" value="Metallophos_2"/>
    <property type="match status" value="1"/>
</dbReference>
<dbReference type="EMBL" id="BARS01006084">
    <property type="protein sequence ID" value="GAF83014.1"/>
    <property type="molecule type" value="Genomic_DNA"/>
</dbReference>
<dbReference type="PANTHER" id="PTHR43165">
    <property type="entry name" value="METALLOPHOSPHOESTERASE"/>
    <property type="match status" value="1"/>
</dbReference>
<dbReference type="InterPro" id="IPR000979">
    <property type="entry name" value="Phosphodiesterase_MJ0936/Vps29"/>
</dbReference>